<sequence length="47" mass="5078">MKSITCVQEVSNLGGHDVGVRAAYRLCYPDTYSLPVWVGLHAPNCVG</sequence>
<keyword evidence="2" id="KW-1185">Reference proteome</keyword>
<organism evidence="1 2">
    <name type="scientific">Rhodoferax antarcticus ANT.BR</name>
    <dbReference type="NCBI Taxonomy" id="1111071"/>
    <lineage>
        <taxon>Bacteria</taxon>
        <taxon>Pseudomonadati</taxon>
        <taxon>Pseudomonadota</taxon>
        <taxon>Betaproteobacteria</taxon>
        <taxon>Burkholderiales</taxon>
        <taxon>Comamonadaceae</taxon>
        <taxon>Rhodoferax</taxon>
    </lineage>
</organism>
<dbReference type="EMBL" id="MSYM01000018">
    <property type="protein sequence ID" value="OLP04783.1"/>
    <property type="molecule type" value="Genomic_DNA"/>
</dbReference>
<protein>
    <submittedName>
        <fullName evidence="1">Uncharacterized protein</fullName>
    </submittedName>
</protein>
<reference evidence="1 2" key="1">
    <citation type="submission" date="2017-01" db="EMBL/GenBank/DDBJ databases">
        <title>Genome sequence of Rhodoferax antarcticus ANT.BR, a psychrophilic purple nonsulfur bacterium from an Antarctic microbial mat.</title>
        <authorList>
            <person name="Baker J."/>
            <person name="Riester C."/>
            <person name="Skinner B."/>
            <person name="Newell A."/>
            <person name="Swingley W."/>
            <person name="Madigan M."/>
            <person name="Jung D."/>
            <person name="Asao M."/>
            <person name="Chen M."/>
            <person name="Loughlin P."/>
            <person name="Pan H."/>
            <person name="Lin S."/>
            <person name="Li N."/>
            <person name="Shaw J."/>
            <person name="Prado M."/>
            <person name="Sherman C."/>
            <person name="Li X."/>
            <person name="Tang J."/>
            <person name="Blankenship R."/>
            <person name="Zhao T."/>
            <person name="Touchman J."/>
            <person name="Sattley M."/>
        </authorList>
    </citation>
    <scope>NUCLEOTIDE SEQUENCE [LARGE SCALE GENOMIC DNA]</scope>
    <source>
        <strain evidence="1 2">ANT.BR</strain>
    </source>
</reference>
<proteinExistence type="predicted"/>
<dbReference type="AlphaFoldDB" id="A0A1Q8Y9V5"/>
<dbReference type="Proteomes" id="UP000185911">
    <property type="component" value="Unassembled WGS sequence"/>
</dbReference>
<evidence type="ECO:0000313" key="2">
    <source>
        <dbReference type="Proteomes" id="UP000185911"/>
    </source>
</evidence>
<comment type="caution">
    <text evidence="1">The sequence shown here is derived from an EMBL/GenBank/DDBJ whole genome shotgun (WGS) entry which is preliminary data.</text>
</comment>
<name>A0A1Q8Y9V5_9BURK</name>
<accession>A0A1Q8Y9V5</accession>
<evidence type="ECO:0000313" key="1">
    <source>
        <dbReference type="EMBL" id="OLP04783.1"/>
    </source>
</evidence>
<gene>
    <name evidence="1" type="ORF">BLL52_3599</name>
</gene>